<dbReference type="GO" id="GO:0008270">
    <property type="term" value="F:zinc ion binding"/>
    <property type="evidence" value="ECO:0007669"/>
    <property type="project" value="UniProtKB-KW"/>
</dbReference>
<evidence type="ECO:0000313" key="7">
    <source>
        <dbReference type="EMBL" id="RDB15797.1"/>
    </source>
</evidence>
<feature type="domain" description="MYND-type" evidence="6">
    <location>
        <begin position="302"/>
        <end position="347"/>
    </location>
</feature>
<dbReference type="PROSITE" id="PS50865">
    <property type="entry name" value="ZF_MYND_2"/>
    <property type="match status" value="1"/>
</dbReference>
<accession>A0A369J5B8</accession>
<evidence type="ECO:0000256" key="1">
    <source>
        <dbReference type="ARBA" id="ARBA00022723"/>
    </source>
</evidence>
<dbReference type="EMBL" id="LUEZ02000138">
    <property type="protein sequence ID" value="RDB15797.1"/>
    <property type="molecule type" value="Genomic_DNA"/>
</dbReference>
<sequence length="523" mass="58644">MADCFPSYLASRALSAKPTHCHTAHLDPQLSMAPPRHRRSTQSMTPGNLQILRMPSYEDDPMAWNAAWEKHSAAQTALMTRKLSPLAQRYMRELLSTELTLTSYRRNYAYLCVLQCDLSGRFASKMAVGFEKKWLAATASVRRNHLLEGHIRAAIAGFERLRSQCGDVTFASLENNNGEGFLKLLKIYLLDDISSVPTTPISFSYYGTSGVPMCSDTLETGLEYASLELCRNLYICSFLFFTLDSWECKPRPLGKQPAKIASIKAGLNDPVMKLSKAMHSPSAFKEIKQDIRSTHAVAIRTCESCGKPESMTKHMQCKTCNEVLNRTTSYCSRQCQKNDWPRHKQICGKKLTLETAQSTALAEQLVAKRNINPAQIQIGPSVGGYKRSPALIAQVYRLNLKPDVDYFITLESGRVIPASFEFFPKLRDSFRTIRDKAMITGDRNAVTAFGEFLIYFASEPSDAGVELSSQSMTNQLVLEYGESLTKDLEVLRMKCFLSGAMKLTQIERHMAGQEIYDITTSTE</sequence>
<evidence type="ECO:0000313" key="8">
    <source>
        <dbReference type="Proteomes" id="UP000076154"/>
    </source>
</evidence>
<dbReference type="Pfam" id="PF01753">
    <property type="entry name" value="zf-MYND"/>
    <property type="match status" value="1"/>
</dbReference>
<evidence type="ECO:0000256" key="4">
    <source>
        <dbReference type="PROSITE-ProRule" id="PRU00134"/>
    </source>
</evidence>
<dbReference type="Proteomes" id="UP000076154">
    <property type="component" value="Unassembled WGS sequence"/>
</dbReference>
<name>A0A369J5B8_HYPMA</name>
<evidence type="ECO:0000256" key="5">
    <source>
        <dbReference type="SAM" id="MobiDB-lite"/>
    </source>
</evidence>
<keyword evidence="2 4" id="KW-0863">Zinc-finger</keyword>
<keyword evidence="1" id="KW-0479">Metal-binding</keyword>
<reference evidence="7" key="1">
    <citation type="submission" date="2018-04" db="EMBL/GenBank/DDBJ databases">
        <title>Whole genome sequencing of Hypsizygus marmoreus.</title>
        <authorList>
            <person name="Choi I.-G."/>
            <person name="Min B."/>
            <person name="Kim J.-G."/>
            <person name="Kim S."/>
            <person name="Oh Y.-L."/>
            <person name="Kong W.-S."/>
            <person name="Park H."/>
            <person name="Jeong J."/>
            <person name="Song E.-S."/>
        </authorList>
    </citation>
    <scope>NUCLEOTIDE SEQUENCE [LARGE SCALE GENOMIC DNA]</scope>
    <source>
        <strain evidence="7">51987-8</strain>
    </source>
</reference>
<dbReference type="Gene3D" id="6.10.140.2220">
    <property type="match status" value="1"/>
</dbReference>
<dbReference type="AlphaFoldDB" id="A0A369J5B8"/>
<organism evidence="7 8">
    <name type="scientific">Hypsizygus marmoreus</name>
    <name type="common">White beech mushroom</name>
    <name type="synonym">Agaricus marmoreus</name>
    <dbReference type="NCBI Taxonomy" id="39966"/>
    <lineage>
        <taxon>Eukaryota</taxon>
        <taxon>Fungi</taxon>
        <taxon>Dikarya</taxon>
        <taxon>Basidiomycota</taxon>
        <taxon>Agaricomycotina</taxon>
        <taxon>Agaricomycetes</taxon>
        <taxon>Agaricomycetidae</taxon>
        <taxon>Agaricales</taxon>
        <taxon>Tricholomatineae</taxon>
        <taxon>Lyophyllaceae</taxon>
        <taxon>Hypsizygus</taxon>
    </lineage>
</organism>
<dbReference type="SUPFAM" id="SSF144232">
    <property type="entry name" value="HIT/MYND zinc finger-like"/>
    <property type="match status" value="1"/>
</dbReference>
<evidence type="ECO:0000259" key="6">
    <source>
        <dbReference type="PROSITE" id="PS50865"/>
    </source>
</evidence>
<comment type="caution">
    <text evidence="7">The sequence shown here is derived from an EMBL/GenBank/DDBJ whole genome shotgun (WGS) entry which is preliminary data.</text>
</comment>
<gene>
    <name evidence="7" type="ORF">Hypma_003641</name>
</gene>
<dbReference type="InParanoid" id="A0A369J5B8"/>
<dbReference type="InterPro" id="IPR002893">
    <property type="entry name" value="Znf_MYND"/>
</dbReference>
<evidence type="ECO:0000256" key="3">
    <source>
        <dbReference type="ARBA" id="ARBA00022833"/>
    </source>
</evidence>
<feature type="region of interest" description="Disordered" evidence="5">
    <location>
        <begin position="25"/>
        <end position="45"/>
    </location>
</feature>
<evidence type="ECO:0000256" key="2">
    <source>
        <dbReference type="ARBA" id="ARBA00022771"/>
    </source>
</evidence>
<proteinExistence type="predicted"/>
<keyword evidence="8" id="KW-1185">Reference proteome</keyword>
<dbReference type="OrthoDB" id="265717at2759"/>
<dbReference type="STRING" id="39966.A0A369J5B8"/>
<protein>
    <recommendedName>
        <fullName evidence="6">MYND-type domain-containing protein</fullName>
    </recommendedName>
</protein>
<keyword evidence="3" id="KW-0862">Zinc</keyword>